<dbReference type="Proteomes" id="UP000175669">
    <property type="component" value="Unassembled WGS sequence"/>
</dbReference>
<protein>
    <recommendedName>
        <fullName evidence="2">Helix-hairpin-helix DNA-binding motif class 1 domain-containing protein</fullName>
    </recommendedName>
</protein>
<dbReference type="GO" id="GO:0015627">
    <property type="term" value="C:type II protein secretion system complex"/>
    <property type="evidence" value="ECO:0007669"/>
    <property type="project" value="TreeGrafter"/>
</dbReference>
<keyword evidence="4" id="KW-1185">Reference proteome</keyword>
<feature type="signal peptide" evidence="1">
    <location>
        <begin position="1"/>
        <end position="33"/>
    </location>
</feature>
<organism evidence="3 4">
    <name type="scientific">Pseudohongiella acticola</name>
    <dbReference type="NCBI Taxonomy" id="1524254"/>
    <lineage>
        <taxon>Bacteria</taxon>
        <taxon>Pseudomonadati</taxon>
        <taxon>Pseudomonadota</taxon>
        <taxon>Gammaproteobacteria</taxon>
        <taxon>Pseudomonadales</taxon>
        <taxon>Pseudohongiellaceae</taxon>
        <taxon>Pseudohongiella</taxon>
    </lineage>
</organism>
<dbReference type="GO" id="GO:0015628">
    <property type="term" value="P:protein secretion by the type II secretion system"/>
    <property type="evidence" value="ECO:0007669"/>
    <property type="project" value="TreeGrafter"/>
</dbReference>
<dbReference type="OrthoDB" id="7510573at2"/>
<dbReference type="SMART" id="SM00278">
    <property type="entry name" value="HhH1"/>
    <property type="match status" value="2"/>
</dbReference>
<accession>A0A1E8CIB6</accession>
<dbReference type="Gene3D" id="1.10.150.320">
    <property type="entry name" value="Photosystem II 12 kDa extrinsic protein"/>
    <property type="match status" value="1"/>
</dbReference>
<dbReference type="InterPro" id="IPR004509">
    <property type="entry name" value="Competence_ComEA_HhH"/>
</dbReference>
<reference evidence="4" key="1">
    <citation type="submission" date="2016-07" db="EMBL/GenBank/DDBJ databases">
        <authorList>
            <person name="Florea S."/>
            <person name="Webb J.S."/>
            <person name="Jaromczyk J."/>
            <person name="Schardl C.L."/>
        </authorList>
    </citation>
    <scope>NUCLEOTIDE SEQUENCE [LARGE SCALE GENOMIC DNA]</scope>
    <source>
        <strain evidence="4">KCTC 42131</strain>
    </source>
</reference>
<dbReference type="PANTHER" id="PTHR21180:SF32">
    <property type="entry name" value="ENDONUCLEASE_EXONUCLEASE_PHOSPHATASE FAMILY DOMAIN-CONTAINING PROTEIN 1"/>
    <property type="match status" value="1"/>
</dbReference>
<dbReference type="NCBIfam" id="TIGR00426">
    <property type="entry name" value="competence protein ComEA helix-hairpin-helix repeat region"/>
    <property type="match status" value="1"/>
</dbReference>
<comment type="caution">
    <text evidence="3">The sequence shown here is derived from an EMBL/GenBank/DDBJ whole genome shotgun (WGS) entry which is preliminary data.</text>
</comment>
<evidence type="ECO:0000259" key="2">
    <source>
        <dbReference type="SMART" id="SM00278"/>
    </source>
</evidence>
<dbReference type="AlphaFoldDB" id="A0A1E8CIB6"/>
<dbReference type="RefSeq" id="WP_070115621.1">
    <property type="nucleotide sequence ID" value="NZ_CAXATG010000002.1"/>
</dbReference>
<dbReference type="PANTHER" id="PTHR21180">
    <property type="entry name" value="ENDONUCLEASE/EXONUCLEASE/PHOSPHATASE FAMILY DOMAIN-CONTAINING PROTEIN 1"/>
    <property type="match status" value="1"/>
</dbReference>
<keyword evidence="1" id="KW-0732">Signal</keyword>
<dbReference type="GO" id="GO:0006281">
    <property type="term" value="P:DNA repair"/>
    <property type="evidence" value="ECO:0007669"/>
    <property type="project" value="InterPro"/>
</dbReference>
<feature type="chain" id="PRO_5009211992" description="Helix-hairpin-helix DNA-binding motif class 1 domain-containing protein" evidence="1">
    <location>
        <begin position="34"/>
        <end position="114"/>
    </location>
</feature>
<name>A0A1E8CIB6_9GAMM</name>
<evidence type="ECO:0000313" key="4">
    <source>
        <dbReference type="Proteomes" id="UP000175669"/>
    </source>
</evidence>
<dbReference type="PROSITE" id="PS51257">
    <property type="entry name" value="PROKAR_LIPOPROTEIN"/>
    <property type="match status" value="1"/>
</dbReference>
<evidence type="ECO:0000256" key="1">
    <source>
        <dbReference type="SAM" id="SignalP"/>
    </source>
</evidence>
<feature type="domain" description="Helix-hairpin-helix DNA-binding motif class 1" evidence="2">
    <location>
        <begin position="57"/>
        <end position="76"/>
    </location>
</feature>
<dbReference type="InterPro" id="IPR051675">
    <property type="entry name" value="Endo/Exo/Phosphatase_dom_1"/>
</dbReference>
<evidence type="ECO:0000313" key="3">
    <source>
        <dbReference type="EMBL" id="OFE11997.1"/>
    </source>
</evidence>
<sequence>MQISKRFSKAGLCSLLFGLLACLGVVTMPVTLAQDEPVAPEISIENQVNINTADAETLALALDGVGETRAMDIISYREQNGDFETVEQLQEVSGIGPATLERNRSRILLSDSTD</sequence>
<dbReference type="STRING" id="1524254.PHACT_01610"/>
<feature type="domain" description="Helix-hairpin-helix DNA-binding motif class 1" evidence="2">
    <location>
        <begin position="87"/>
        <end position="106"/>
    </location>
</feature>
<proteinExistence type="predicted"/>
<gene>
    <name evidence="3" type="ORF">PHACT_01610</name>
</gene>
<dbReference type="SUPFAM" id="SSF47781">
    <property type="entry name" value="RuvA domain 2-like"/>
    <property type="match status" value="1"/>
</dbReference>
<dbReference type="Pfam" id="PF12836">
    <property type="entry name" value="HHH_3"/>
    <property type="match status" value="1"/>
</dbReference>
<dbReference type="GO" id="GO:0003677">
    <property type="term" value="F:DNA binding"/>
    <property type="evidence" value="ECO:0007669"/>
    <property type="project" value="InterPro"/>
</dbReference>
<dbReference type="InterPro" id="IPR003583">
    <property type="entry name" value="Hlx-hairpin-Hlx_DNA-bd_motif"/>
</dbReference>
<dbReference type="InterPro" id="IPR010994">
    <property type="entry name" value="RuvA_2-like"/>
</dbReference>
<dbReference type="EMBL" id="MASR01000001">
    <property type="protein sequence ID" value="OFE11997.1"/>
    <property type="molecule type" value="Genomic_DNA"/>
</dbReference>